<evidence type="ECO:0000313" key="2">
    <source>
        <dbReference type="Proteomes" id="UP000291301"/>
    </source>
</evidence>
<dbReference type="RefSeq" id="WP_131567288.1">
    <property type="nucleotide sequence ID" value="NZ_JAINFK010000004.1"/>
</dbReference>
<accession>A0A4R0PF77</accession>
<sequence>MEKAGDQLAGSGEETLFLVWHDARDREIAGEGPDIFCLAENLYLVRSAETLSSLYHAVKRRTQPGKLLVARLAGPPKFKGMAEGALKWVRAV</sequence>
<gene>
    <name evidence="1" type="ORF">E0D97_07165</name>
</gene>
<dbReference type="Proteomes" id="UP000291301">
    <property type="component" value="Unassembled WGS sequence"/>
</dbReference>
<dbReference type="AlphaFoldDB" id="A0A4R0PF77"/>
<evidence type="ECO:0000313" key="1">
    <source>
        <dbReference type="EMBL" id="TCD15308.1"/>
    </source>
</evidence>
<name>A0A4R0PF77_9HYPH</name>
<organism evidence="1 2">
    <name type="scientific">Oricola cellulosilytica</name>
    <dbReference type="NCBI Taxonomy" id="1429082"/>
    <lineage>
        <taxon>Bacteria</taxon>
        <taxon>Pseudomonadati</taxon>
        <taxon>Pseudomonadota</taxon>
        <taxon>Alphaproteobacteria</taxon>
        <taxon>Hyphomicrobiales</taxon>
        <taxon>Ahrensiaceae</taxon>
        <taxon>Oricola</taxon>
    </lineage>
</organism>
<dbReference type="EMBL" id="SJST01000002">
    <property type="protein sequence ID" value="TCD15308.1"/>
    <property type="molecule type" value="Genomic_DNA"/>
</dbReference>
<protein>
    <submittedName>
        <fullName evidence="1">Uncharacterized protein</fullName>
    </submittedName>
</protein>
<keyword evidence="2" id="KW-1185">Reference proteome</keyword>
<dbReference type="OrthoDB" id="5975956at2"/>
<proteinExistence type="predicted"/>
<comment type="caution">
    <text evidence="1">The sequence shown here is derived from an EMBL/GenBank/DDBJ whole genome shotgun (WGS) entry which is preliminary data.</text>
</comment>
<reference evidence="1 2" key="1">
    <citation type="journal article" date="2015" name="Antonie Van Leeuwenhoek">
        <title>Oricola cellulosilytica gen. nov., sp. nov., a cellulose-degrading bacterium of the family Phyllobacteriaceae isolated from surface seashore water, and emended descriptions of Mesorhizobium loti and Phyllobacterium myrsinacearum.</title>
        <authorList>
            <person name="Hameed A."/>
            <person name="Shahina M."/>
            <person name="Lai W.A."/>
            <person name="Lin S.Y."/>
            <person name="Young L.S."/>
            <person name="Liu Y.C."/>
            <person name="Hsu Y.H."/>
            <person name="Young C.C."/>
        </authorList>
    </citation>
    <scope>NUCLEOTIDE SEQUENCE [LARGE SCALE GENOMIC DNA]</scope>
    <source>
        <strain evidence="1 2">KCTC 52183</strain>
    </source>
</reference>